<evidence type="ECO:0000313" key="11">
    <source>
        <dbReference type="Proteomes" id="UP000526501"/>
    </source>
</evidence>
<keyword evidence="5" id="KW-0175">Coiled coil</keyword>
<keyword evidence="11" id="KW-1185">Reference proteome</keyword>
<proteinExistence type="inferred from homology"/>
<comment type="subcellular location">
    <subcellularLocation>
        <location evidence="1">Membrane</location>
    </subcellularLocation>
</comment>
<evidence type="ECO:0000259" key="9">
    <source>
        <dbReference type="PROSITE" id="PS50885"/>
    </source>
</evidence>
<evidence type="ECO:0000313" key="10">
    <source>
        <dbReference type="EMBL" id="MBC2606434.1"/>
    </source>
</evidence>
<feature type="compositionally biased region" description="Polar residues" evidence="6">
    <location>
        <begin position="475"/>
        <end position="487"/>
    </location>
</feature>
<sequence>MNAELEKGAPTSSLQERQFKISEFNNIRLLFLGARMENLRSMALDDASILERSLNNFERIGHIVSEIRPLLRVQADIDELEKISSAFDNYNKTLIKQAESMEALSEAILMCSEASEAFEEFAVSLSAAAKEEVATTSSHAAAQLSMTSIFALVGIIASIAIGIFVSIGITRLVTVPLSLAMELVNKVSEGDLTHSADVRSDDEIGRMVHSLNNMVISIRKVVGEVTVAADNVASGSEELSSSAEELSQGAAEQASSTEETTSSMEQMTSSIQQNSDNARQTDQIASKAAEDAERSGQSVNQTVASMRNIAEKISIIEEISRKTDLLALNAAVEAARAGEHGKGFAVVASEVRKLAERSQTAAAEISKITGDGVEVAEQAGQMLAALVPDIRRTAELVQEINASSAEQATGANQVNKAIQQLDQVTQQNSTASEEMASTAEELSSQAEQLQSSIAFFRVDESSSTGNIAQRKPQRKSSGAVNRVTSAGGSARHKGLDLALNRSASPRGASISLEDKGADNLDSDFQPY</sequence>
<accession>A0A7X1B692</accession>
<evidence type="ECO:0000256" key="3">
    <source>
        <dbReference type="ARBA" id="ARBA00029447"/>
    </source>
</evidence>
<gene>
    <name evidence="10" type="ORF">H5P27_10300</name>
</gene>
<dbReference type="GO" id="GO:0006935">
    <property type="term" value="P:chemotaxis"/>
    <property type="evidence" value="ECO:0007669"/>
    <property type="project" value="UniProtKB-KW"/>
</dbReference>
<dbReference type="PRINTS" id="PR00260">
    <property type="entry name" value="CHEMTRNSDUCR"/>
</dbReference>
<dbReference type="EMBL" id="JACHVC010000012">
    <property type="protein sequence ID" value="MBC2606434.1"/>
    <property type="molecule type" value="Genomic_DNA"/>
</dbReference>
<dbReference type="SMART" id="SM00304">
    <property type="entry name" value="HAMP"/>
    <property type="match status" value="1"/>
</dbReference>
<dbReference type="PANTHER" id="PTHR43531:SF11">
    <property type="entry name" value="METHYL-ACCEPTING CHEMOTAXIS PROTEIN 3"/>
    <property type="match status" value="1"/>
</dbReference>
<dbReference type="InterPro" id="IPR004090">
    <property type="entry name" value="Chemotax_Me-accpt_rcpt"/>
</dbReference>
<evidence type="ECO:0000256" key="2">
    <source>
        <dbReference type="ARBA" id="ARBA00022500"/>
    </source>
</evidence>
<dbReference type="CDD" id="cd06225">
    <property type="entry name" value="HAMP"/>
    <property type="match status" value="1"/>
</dbReference>
<evidence type="ECO:0000256" key="1">
    <source>
        <dbReference type="ARBA" id="ARBA00004370"/>
    </source>
</evidence>
<feature type="transmembrane region" description="Helical" evidence="7">
    <location>
        <begin position="149"/>
        <end position="169"/>
    </location>
</feature>
<feature type="compositionally biased region" description="Low complexity" evidence="6">
    <location>
        <begin position="236"/>
        <end position="270"/>
    </location>
</feature>
<protein>
    <submittedName>
        <fullName evidence="10">HAMP domain-containing protein</fullName>
    </submittedName>
</protein>
<dbReference type="SMART" id="SM00283">
    <property type="entry name" value="MA"/>
    <property type="match status" value="1"/>
</dbReference>
<dbReference type="InterPro" id="IPR004089">
    <property type="entry name" value="MCPsignal_dom"/>
</dbReference>
<comment type="caution">
    <text evidence="10">The sequence shown here is derived from an EMBL/GenBank/DDBJ whole genome shotgun (WGS) entry which is preliminary data.</text>
</comment>
<dbReference type="PROSITE" id="PS50111">
    <property type="entry name" value="CHEMOTAXIS_TRANSDUC_2"/>
    <property type="match status" value="1"/>
</dbReference>
<evidence type="ECO:0000256" key="5">
    <source>
        <dbReference type="SAM" id="Coils"/>
    </source>
</evidence>
<dbReference type="FunFam" id="1.10.287.950:FF:000001">
    <property type="entry name" value="Methyl-accepting chemotaxis sensory transducer"/>
    <property type="match status" value="1"/>
</dbReference>
<evidence type="ECO:0000256" key="7">
    <source>
        <dbReference type="SAM" id="Phobius"/>
    </source>
</evidence>
<keyword evidence="4" id="KW-0807">Transducer</keyword>
<keyword evidence="7" id="KW-0812">Transmembrane</keyword>
<keyword evidence="7" id="KW-1133">Transmembrane helix</keyword>
<feature type="domain" description="Methyl-accepting transducer" evidence="8">
    <location>
        <begin position="228"/>
        <end position="443"/>
    </location>
</feature>
<name>A0A7X1B692_9BACT</name>
<dbReference type="SUPFAM" id="SSF58104">
    <property type="entry name" value="Methyl-accepting chemotaxis protein (MCP) signaling domain"/>
    <property type="match status" value="1"/>
</dbReference>
<dbReference type="Gene3D" id="1.10.287.950">
    <property type="entry name" value="Methyl-accepting chemotaxis protein"/>
    <property type="match status" value="1"/>
</dbReference>
<comment type="similarity">
    <text evidence="3">Belongs to the methyl-accepting chemotaxis (MCP) protein family.</text>
</comment>
<feature type="domain" description="HAMP" evidence="9">
    <location>
        <begin position="171"/>
        <end position="223"/>
    </location>
</feature>
<dbReference type="PANTHER" id="PTHR43531">
    <property type="entry name" value="PROTEIN ICFG"/>
    <property type="match status" value="1"/>
</dbReference>
<dbReference type="InterPro" id="IPR051310">
    <property type="entry name" value="MCP_chemotaxis"/>
</dbReference>
<dbReference type="InterPro" id="IPR003660">
    <property type="entry name" value="HAMP_dom"/>
</dbReference>
<dbReference type="Pfam" id="PF00672">
    <property type="entry name" value="HAMP"/>
    <property type="match status" value="1"/>
</dbReference>
<feature type="region of interest" description="Disordered" evidence="6">
    <location>
        <begin position="461"/>
        <end position="527"/>
    </location>
</feature>
<dbReference type="Pfam" id="PF00015">
    <property type="entry name" value="MCPsignal"/>
    <property type="match status" value="1"/>
</dbReference>
<keyword evidence="2" id="KW-0145">Chemotaxis</keyword>
<reference evidence="10 11" key="1">
    <citation type="submission" date="2020-07" db="EMBL/GenBank/DDBJ databases">
        <authorList>
            <person name="Feng X."/>
        </authorList>
    </citation>
    <scope>NUCLEOTIDE SEQUENCE [LARGE SCALE GENOMIC DNA]</scope>
    <source>
        <strain evidence="10 11">JCM23202</strain>
    </source>
</reference>
<evidence type="ECO:0000256" key="4">
    <source>
        <dbReference type="PROSITE-ProRule" id="PRU00284"/>
    </source>
</evidence>
<organism evidence="10 11">
    <name type="scientific">Pelagicoccus albus</name>
    <dbReference type="NCBI Taxonomy" id="415222"/>
    <lineage>
        <taxon>Bacteria</taxon>
        <taxon>Pseudomonadati</taxon>
        <taxon>Verrucomicrobiota</taxon>
        <taxon>Opitutia</taxon>
        <taxon>Puniceicoccales</taxon>
        <taxon>Pelagicoccaceae</taxon>
        <taxon>Pelagicoccus</taxon>
    </lineage>
</organism>
<dbReference type="Proteomes" id="UP000526501">
    <property type="component" value="Unassembled WGS sequence"/>
</dbReference>
<feature type="coiled-coil region" evidence="5">
    <location>
        <begin position="414"/>
        <end position="452"/>
    </location>
</feature>
<feature type="region of interest" description="Disordered" evidence="6">
    <location>
        <begin position="236"/>
        <end position="300"/>
    </location>
</feature>
<keyword evidence="7" id="KW-0472">Membrane</keyword>
<dbReference type="PROSITE" id="PS50885">
    <property type="entry name" value="HAMP"/>
    <property type="match status" value="1"/>
</dbReference>
<evidence type="ECO:0000256" key="6">
    <source>
        <dbReference type="SAM" id="MobiDB-lite"/>
    </source>
</evidence>
<dbReference type="GO" id="GO:0005886">
    <property type="term" value="C:plasma membrane"/>
    <property type="evidence" value="ECO:0007669"/>
    <property type="project" value="TreeGrafter"/>
</dbReference>
<dbReference type="AlphaFoldDB" id="A0A7X1B692"/>
<dbReference type="GO" id="GO:0007165">
    <property type="term" value="P:signal transduction"/>
    <property type="evidence" value="ECO:0007669"/>
    <property type="project" value="UniProtKB-KW"/>
</dbReference>
<dbReference type="GO" id="GO:0004888">
    <property type="term" value="F:transmembrane signaling receptor activity"/>
    <property type="evidence" value="ECO:0007669"/>
    <property type="project" value="InterPro"/>
</dbReference>
<evidence type="ECO:0000259" key="8">
    <source>
        <dbReference type="PROSITE" id="PS50111"/>
    </source>
</evidence>
<feature type="compositionally biased region" description="Polar residues" evidence="6">
    <location>
        <begin position="271"/>
        <end position="284"/>
    </location>
</feature>